<evidence type="ECO:0008006" key="4">
    <source>
        <dbReference type="Google" id="ProtNLM"/>
    </source>
</evidence>
<dbReference type="Proteomes" id="UP000585050">
    <property type="component" value="Unassembled WGS sequence"/>
</dbReference>
<name>A0A7X8SGJ5_9BACT</name>
<keyword evidence="3" id="KW-1185">Reference proteome</keyword>
<dbReference type="EMBL" id="JABAIL010000001">
    <property type="protein sequence ID" value="NLR89737.1"/>
    <property type="molecule type" value="Genomic_DNA"/>
</dbReference>
<protein>
    <recommendedName>
        <fullName evidence="4">Tetratricopeptide repeat protein</fullName>
    </recommendedName>
</protein>
<feature type="chain" id="PRO_5031265940" description="Tetratricopeptide repeat protein" evidence="1">
    <location>
        <begin position="24"/>
        <end position="130"/>
    </location>
</feature>
<feature type="signal peptide" evidence="1">
    <location>
        <begin position="1"/>
        <end position="23"/>
    </location>
</feature>
<keyword evidence="1" id="KW-0732">Signal</keyword>
<dbReference type="AlphaFoldDB" id="A0A7X8SGJ5"/>
<evidence type="ECO:0000256" key="1">
    <source>
        <dbReference type="SAM" id="SignalP"/>
    </source>
</evidence>
<organism evidence="2 3">
    <name type="scientific">Flammeovirga agarivorans</name>
    <dbReference type="NCBI Taxonomy" id="2726742"/>
    <lineage>
        <taxon>Bacteria</taxon>
        <taxon>Pseudomonadati</taxon>
        <taxon>Bacteroidota</taxon>
        <taxon>Cytophagia</taxon>
        <taxon>Cytophagales</taxon>
        <taxon>Flammeovirgaceae</taxon>
        <taxon>Flammeovirga</taxon>
    </lineage>
</organism>
<comment type="caution">
    <text evidence="2">The sequence shown here is derived from an EMBL/GenBank/DDBJ whole genome shotgun (WGS) entry which is preliminary data.</text>
</comment>
<evidence type="ECO:0000313" key="3">
    <source>
        <dbReference type="Proteomes" id="UP000585050"/>
    </source>
</evidence>
<reference evidence="2 3" key="1">
    <citation type="submission" date="2020-04" db="EMBL/GenBank/DDBJ databases">
        <title>Flammeovirga sp. SR4, a novel species isolated from seawater.</title>
        <authorList>
            <person name="Wang X."/>
        </authorList>
    </citation>
    <scope>NUCLEOTIDE SEQUENCE [LARGE SCALE GENOMIC DNA]</scope>
    <source>
        <strain evidence="2 3">SR4</strain>
    </source>
</reference>
<evidence type="ECO:0000313" key="2">
    <source>
        <dbReference type="EMBL" id="NLR89737.1"/>
    </source>
</evidence>
<sequence length="130" mass="14617">MKNLRNLIAVTIISVFAFGTTFAANDDNEITRLREAVENASASDWQIYADAAERCIELETNMSEAYIWLERAIEINPNARNLELKGDYLAVNGAKEMAIEAYRQSILKAISDNDGYDVSKVQKKLLNLAR</sequence>
<dbReference type="RefSeq" id="WP_168880423.1">
    <property type="nucleotide sequence ID" value="NZ_JABAIL010000001.1"/>
</dbReference>
<proteinExistence type="predicted"/>
<dbReference type="SUPFAM" id="SSF81901">
    <property type="entry name" value="HCP-like"/>
    <property type="match status" value="1"/>
</dbReference>
<accession>A0A7X8SGJ5</accession>
<gene>
    <name evidence="2" type="ORF">HGP29_00900</name>
</gene>